<dbReference type="InterPro" id="IPR001478">
    <property type="entry name" value="PDZ"/>
</dbReference>
<dbReference type="EMBL" id="LAZR01059785">
    <property type="protein sequence ID" value="KKK67066.1"/>
    <property type="molecule type" value="Genomic_DNA"/>
</dbReference>
<comment type="caution">
    <text evidence="2">The sequence shown here is derived from an EMBL/GenBank/DDBJ whole genome shotgun (WGS) entry which is preliminary data.</text>
</comment>
<feature type="domain" description="PDZ" evidence="1">
    <location>
        <begin position="124"/>
        <end position="210"/>
    </location>
</feature>
<evidence type="ECO:0000313" key="2">
    <source>
        <dbReference type="EMBL" id="KKK67066.1"/>
    </source>
</evidence>
<dbReference type="InterPro" id="IPR036034">
    <property type="entry name" value="PDZ_sf"/>
</dbReference>
<sequence>MSAVYLSRREPHGDRRPGRILDIRVDNVFEQFLAARASAERIKLTVYRLGEKLNLQVTPAPRLTGAIGVAQGGVIQAQAVALPGGPQIKINTPQQPFDPANAAPPGLKGVLAGGEVGAGEIEALGMGVEDLAPALALAFNIPKGVKGVIIAEVANQAQAAGLLAGDVIRGINNRRVKSVVDFIKVMNTVGPNQDIVLDIYRQGQRFTVTMKG</sequence>
<gene>
    <name evidence="2" type="ORF">LCGC14_2957800</name>
</gene>
<organism evidence="2">
    <name type="scientific">marine sediment metagenome</name>
    <dbReference type="NCBI Taxonomy" id="412755"/>
    <lineage>
        <taxon>unclassified sequences</taxon>
        <taxon>metagenomes</taxon>
        <taxon>ecological metagenomes</taxon>
    </lineage>
</organism>
<name>A0A0F9A4H3_9ZZZZ</name>
<proteinExistence type="predicted"/>
<reference evidence="2" key="1">
    <citation type="journal article" date="2015" name="Nature">
        <title>Complex archaea that bridge the gap between prokaryotes and eukaryotes.</title>
        <authorList>
            <person name="Spang A."/>
            <person name="Saw J.H."/>
            <person name="Jorgensen S.L."/>
            <person name="Zaremba-Niedzwiedzka K."/>
            <person name="Martijn J."/>
            <person name="Lind A.E."/>
            <person name="van Eijk R."/>
            <person name="Schleper C."/>
            <person name="Guy L."/>
            <person name="Ettema T.J."/>
        </authorList>
    </citation>
    <scope>NUCLEOTIDE SEQUENCE</scope>
</reference>
<accession>A0A0F9A4H3</accession>
<dbReference type="SUPFAM" id="SSF50156">
    <property type="entry name" value="PDZ domain-like"/>
    <property type="match status" value="1"/>
</dbReference>
<dbReference type="Pfam" id="PF13180">
    <property type="entry name" value="PDZ_2"/>
    <property type="match status" value="1"/>
</dbReference>
<dbReference type="Gene3D" id="2.30.42.60">
    <property type="match status" value="1"/>
</dbReference>
<evidence type="ECO:0000259" key="1">
    <source>
        <dbReference type="Pfam" id="PF13180"/>
    </source>
</evidence>
<protein>
    <recommendedName>
        <fullName evidence="1">PDZ domain-containing protein</fullName>
    </recommendedName>
</protein>
<dbReference type="AlphaFoldDB" id="A0A0F9A4H3"/>